<sequence>SGGRASMDLIGLVKGKYTKDPLFGPVVNSPKDFQNFELKNDALYLKIQQDVRLLCIPDIMYNSRKVREIIIDEAHSLLAHLGSRKTLAYLRSHVWW</sequence>
<keyword evidence="3" id="KW-1185">Reference proteome</keyword>
<proteinExistence type="predicted"/>
<feature type="non-terminal residue" evidence="2">
    <location>
        <position position="96"/>
    </location>
</feature>
<organism evidence="2 3">
    <name type="scientific">Cylindrobasidium torrendii FP15055 ss-10</name>
    <dbReference type="NCBI Taxonomy" id="1314674"/>
    <lineage>
        <taxon>Eukaryota</taxon>
        <taxon>Fungi</taxon>
        <taxon>Dikarya</taxon>
        <taxon>Basidiomycota</taxon>
        <taxon>Agaricomycotina</taxon>
        <taxon>Agaricomycetes</taxon>
        <taxon>Agaricomycetidae</taxon>
        <taxon>Agaricales</taxon>
        <taxon>Marasmiineae</taxon>
        <taxon>Physalacriaceae</taxon>
        <taxon>Cylindrobasidium</taxon>
    </lineage>
</organism>
<feature type="domain" description="Integrase zinc-binding" evidence="1">
    <location>
        <begin position="64"/>
        <end position="96"/>
    </location>
</feature>
<evidence type="ECO:0000313" key="2">
    <source>
        <dbReference type="EMBL" id="KIY61551.1"/>
    </source>
</evidence>
<dbReference type="Pfam" id="PF17921">
    <property type="entry name" value="Integrase_H2C2"/>
    <property type="match status" value="1"/>
</dbReference>
<protein>
    <recommendedName>
        <fullName evidence="1">Integrase zinc-binding domain-containing protein</fullName>
    </recommendedName>
</protein>
<dbReference type="STRING" id="1314674.A0A0D7AW92"/>
<dbReference type="Proteomes" id="UP000054007">
    <property type="component" value="Unassembled WGS sequence"/>
</dbReference>
<name>A0A0D7AW92_9AGAR</name>
<dbReference type="EMBL" id="KN880918">
    <property type="protein sequence ID" value="KIY61551.1"/>
    <property type="molecule type" value="Genomic_DNA"/>
</dbReference>
<reference evidence="2 3" key="1">
    <citation type="journal article" date="2015" name="Fungal Genet. Biol.">
        <title>Evolution of novel wood decay mechanisms in Agaricales revealed by the genome sequences of Fistulina hepatica and Cylindrobasidium torrendii.</title>
        <authorList>
            <person name="Floudas D."/>
            <person name="Held B.W."/>
            <person name="Riley R."/>
            <person name="Nagy L.G."/>
            <person name="Koehler G."/>
            <person name="Ransdell A.S."/>
            <person name="Younus H."/>
            <person name="Chow J."/>
            <person name="Chiniquy J."/>
            <person name="Lipzen A."/>
            <person name="Tritt A."/>
            <person name="Sun H."/>
            <person name="Haridas S."/>
            <person name="LaButti K."/>
            <person name="Ohm R.A."/>
            <person name="Kues U."/>
            <person name="Blanchette R.A."/>
            <person name="Grigoriev I.V."/>
            <person name="Minto R.E."/>
            <person name="Hibbett D.S."/>
        </authorList>
    </citation>
    <scope>NUCLEOTIDE SEQUENCE [LARGE SCALE GENOMIC DNA]</scope>
    <source>
        <strain evidence="2 3">FP15055 ss-10</strain>
    </source>
</reference>
<accession>A0A0D7AW92</accession>
<evidence type="ECO:0000259" key="1">
    <source>
        <dbReference type="Pfam" id="PF17921"/>
    </source>
</evidence>
<feature type="non-terminal residue" evidence="2">
    <location>
        <position position="1"/>
    </location>
</feature>
<dbReference type="InterPro" id="IPR041588">
    <property type="entry name" value="Integrase_H2C2"/>
</dbReference>
<dbReference type="AlphaFoldDB" id="A0A0D7AW92"/>
<gene>
    <name evidence="2" type="ORF">CYLTODRAFT_324921</name>
</gene>
<dbReference type="OrthoDB" id="3249394at2759"/>
<dbReference type="Gene3D" id="1.10.340.70">
    <property type="match status" value="1"/>
</dbReference>
<evidence type="ECO:0000313" key="3">
    <source>
        <dbReference type="Proteomes" id="UP000054007"/>
    </source>
</evidence>